<name>A0A8H6BZY5_CANAX</name>
<dbReference type="InterPro" id="IPR036318">
    <property type="entry name" value="FAD-bd_PCMH-like_sf"/>
</dbReference>
<dbReference type="Pfam" id="PF04030">
    <property type="entry name" value="ALO"/>
    <property type="match status" value="1"/>
</dbReference>
<dbReference type="Gene3D" id="3.30.465.10">
    <property type="match status" value="1"/>
</dbReference>
<dbReference type="GO" id="GO:0034599">
    <property type="term" value="P:cellular response to oxidative stress"/>
    <property type="evidence" value="ECO:0007669"/>
    <property type="project" value="EnsemblFungi"/>
</dbReference>
<dbReference type="GO" id="GO:0071949">
    <property type="term" value="F:FAD binding"/>
    <property type="evidence" value="ECO:0007669"/>
    <property type="project" value="UniProtKB-UniRule"/>
</dbReference>
<evidence type="ECO:0000256" key="1">
    <source>
        <dbReference type="ARBA" id="ARBA00001974"/>
    </source>
</evidence>
<dbReference type="OMA" id="YPRFGEF"/>
<dbReference type="InterPro" id="IPR016166">
    <property type="entry name" value="FAD-bd_PCMH"/>
</dbReference>
<comment type="caution">
    <text evidence="12">The sequence shown here is derived from an EMBL/GenBank/DDBJ whole genome shotgun (WGS) entry which is preliminary data.</text>
</comment>
<sequence length="557" mass="63447">MTDIPESLKPFVTKKVIHSTWAGTFLCKPQAIFQPRNVEEIQELIKQARLHGKTIMTVGSGHSPSDLTMTTEWLCNLDKFNHVLLEEPYYAPKSPTDDTPEIKFVDLTVEAGTRIFELNEYLKRNNLAIQNLGSISDQSIAGLISTGTHGSTQYHGLVSQQVVSVKFLNSAGELITCSSVDKPEYFRAILLSLGKIGIITHVTLRTCPKYTIKSKQEIINFETLLNNWDNLWLESEFIRIWWFPYTNKCVLWRANKSTDPLSDPRPSWYGTKLGRFFYESLLWVSVHLFPRLTPFVEKFVFGQQYGEVETLGKGDIAVQNSVEGLNMDCLFSQFVNEWSSPLNSGPEILTELKKIITDASQTGDFFVHAPIEVRCSNVTYSDEPFTDDKNQKSLYPSQEWLSNRSKTSAGPIPGNNLRPYLDNSPKLPYSKDGKITNDQLTLFINATMYRPFGTNVETHKWFQLFEDVMSKAGGKPHWAKNFIGLTQDEKYDKQQDLKTQLEFGGKPFYTMLGFKPVMQDWFGKDLVAFNKVRKETDPDGVFLSGKVWAERNGILLD</sequence>
<evidence type="ECO:0000256" key="10">
    <source>
        <dbReference type="RuleBase" id="RU367158"/>
    </source>
</evidence>
<dbReference type="PROSITE" id="PS51387">
    <property type="entry name" value="FAD_PCMH"/>
    <property type="match status" value="1"/>
</dbReference>
<dbReference type="InterPro" id="IPR016167">
    <property type="entry name" value="FAD-bd_PCMH_sub1"/>
</dbReference>
<comment type="pathway">
    <text evidence="2 10">Cofactor biosynthesis; D-erythroascorbate biosynthesis; dehydro-D-arabinono-1,4-lactone from D-arabinose: step 2/2.</text>
</comment>
<dbReference type="FunFam" id="3.30.465.10:FF:000042">
    <property type="entry name" value="D-arabinono-1,4-lactone oxidase"/>
    <property type="match status" value="1"/>
</dbReference>
<dbReference type="Proteomes" id="UP000536275">
    <property type="component" value="Unassembled WGS sequence"/>
</dbReference>
<organism evidence="12 13">
    <name type="scientific">Candida albicans</name>
    <name type="common">Yeast</name>
    <dbReference type="NCBI Taxonomy" id="5476"/>
    <lineage>
        <taxon>Eukaryota</taxon>
        <taxon>Fungi</taxon>
        <taxon>Dikarya</taxon>
        <taxon>Ascomycota</taxon>
        <taxon>Saccharomycotina</taxon>
        <taxon>Pichiomycetes</taxon>
        <taxon>Debaryomycetaceae</taxon>
        <taxon>Candida/Lodderomyces clade</taxon>
        <taxon>Candida</taxon>
    </lineage>
</organism>
<dbReference type="AlphaFoldDB" id="A0A8H6BZY5"/>
<dbReference type="Gene3D" id="3.30.43.10">
    <property type="entry name" value="Uridine Diphospho-n-acetylenolpyruvylglucosamine Reductase, domain 2"/>
    <property type="match status" value="1"/>
</dbReference>
<dbReference type="PROSITE" id="PS00862">
    <property type="entry name" value="OX2_COVAL_FAD"/>
    <property type="match status" value="1"/>
</dbReference>
<dbReference type="SUPFAM" id="SSF56176">
    <property type="entry name" value="FAD-binding/transporter-associated domain-like"/>
    <property type="match status" value="1"/>
</dbReference>
<dbReference type="InterPro" id="IPR016169">
    <property type="entry name" value="FAD-bd_PCMH_sub2"/>
</dbReference>
<evidence type="ECO:0000256" key="6">
    <source>
        <dbReference type="ARBA" id="ARBA00022630"/>
    </source>
</evidence>
<dbReference type="SMR" id="A0A8H6BZY5"/>
<comment type="catalytic activity">
    <reaction evidence="10">
        <text>D-arabinono-1,4-lactone + O2 = dehydro-D-arabinono-1,4-lactone + H2O2 + H(+)</text>
        <dbReference type="Rhea" id="RHEA:23756"/>
        <dbReference type="ChEBI" id="CHEBI:15378"/>
        <dbReference type="ChEBI" id="CHEBI:15379"/>
        <dbReference type="ChEBI" id="CHEBI:16240"/>
        <dbReference type="ChEBI" id="CHEBI:16292"/>
        <dbReference type="ChEBI" id="CHEBI:58277"/>
        <dbReference type="EC" id="1.1.3.37"/>
    </reaction>
</comment>
<dbReference type="GO" id="GO:0070485">
    <property type="term" value="P:dehydro-D-arabinono-1,4-lactone biosynthetic process"/>
    <property type="evidence" value="ECO:0007669"/>
    <property type="project" value="EnsemblFungi"/>
</dbReference>
<dbReference type="InterPro" id="IPR010031">
    <property type="entry name" value="FAD_lactone_oxidase-like"/>
</dbReference>
<keyword evidence="7 10" id="KW-0274">FAD</keyword>
<evidence type="ECO:0000259" key="11">
    <source>
        <dbReference type="PROSITE" id="PS51387"/>
    </source>
</evidence>
<dbReference type="GO" id="GO:0031489">
    <property type="term" value="F:myosin V binding"/>
    <property type="evidence" value="ECO:0007669"/>
    <property type="project" value="EnsemblFungi"/>
</dbReference>
<dbReference type="UniPathway" id="UPA00771">
    <property type="reaction ID" value="UER00766"/>
</dbReference>
<dbReference type="InterPro" id="IPR030654">
    <property type="entry name" value="Sugar_lactone_oxidase"/>
</dbReference>
<comment type="subcellular location">
    <subcellularLocation>
        <location evidence="10">Mitochondrion membrane</location>
    </subcellularLocation>
</comment>
<evidence type="ECO:0000256" key="7">
    <source>
        <dbReference type="ARBA" id="ARBA00022827"/>
    </source>
</evidence>
<evidence type="ECO:0000256" key="3">
    <source>
        <dbReference type="ARBA" id="ARBA00005466"/>
    </source>
</evidence>
<dbReference type="GO" id="GO:0032473">
    <property type="term" value="C:cytoplasmic side of mitochondrial outer membrane"/>
    <property type="evidence" value="ECO:0007669"/>
    <property type="project" value="EnsemblFungi"/>
</dbReference>
<accession>A0A8H6BZY5</accession>
<evidence type="ECO:0000256" key="4">
    <source>
        <dbReference type="ARBA" id="ARBA00013136"/>
    </source>
</evidence>
<proteinExistence type="inferred from homology"/>
<evidence type="ECO:0000313" key="13">
    <source>
        <dbReference type="Proteomes" id="UP000536275"/>
    </source>
</evidence>
<dbReference type="NCBIfam" id="TIGR01678">
    <property type="entry name" value="FAD_lactone_ox"/>
    <property type="match status" value="1"/>
</dbReference>
<dbReference type="PANTHER" id="PTHR43762:SF1">
    <property type="entry name" value="D-ARABINONO-1,4-LACTONE OXIDASE"/>
    <property type="match status" value="1"/>
</dbReference>
<comment type="similarity">
    <text evidence="3 10">Belongs to the oxygen-dependent FAD-linked oxidoreductase family.</text>
</comment>
<dbReference type="EMBL" id="JABWAD010000052">
    <property type="protein sequence ID" value="KAF6068704.1"/>
    <property type="molecule type" value="Genomic_DNA"/>
</dbReference>
<evidence type="ECO:0000313" key="12">
    <source>
        <dbReference type="EMBL" id="KAF6068704.1"/>
    </source>
</evidence>
<evidence type="ECO:0000256" key="9">
    <source>
        <dbReference type="ARBA" id="ARBA00033418"/>
    </source>
</evidence>
<dbReference type="GO" id="GO:0003885">
    <property type="term" value="F:D-arabinono-1,4-lactone oxidase activity"/>
    <property type="evidence" value="ECO:0007669"/>
    <property type="project" value="UniProtKB-UniRule"/>
</dbReference>
<dbReference type="Pfam" id="PF01565">
    <property type="entry name" value="FAD_binding_4"/>
    <property type="match status" value="1"/>
</dbReference>
<dbReference type="InterPro" id="IPR006093">
    <property type="entry name" value="Oxy_OxRdtase_FAD_BS"/>
</dbReference>
<gene>
    <name evidence="12" type="primary">ALO1</name>
    <name evidence="12" type="ORF">FOB64_003894</name>
</gene>
<reference evidence="12 13" key="1">
    <citation type="submission" date="2020-03" db="EMBL/GenBank/DDBJ databases">
        <title>FDA dAtabase for Regulatory Grade micrObial Sequences (FDA-ARGOS): Supporting development and validation of Infectious Disease Dx tests.</title>
        <authorList>
            <person name="Campos J."/>
            <person name="Goldberg B."/>
            <person name="Tallon L."/>
            <person name="Sadzewicz L."/>
            <person name="Vavikolanu K."/>
            <person name="Mehta A."/>
            <person name="Aluvathingal J."/>
            <person name="Nadendla S."/>
            <person name="Nandy P."/>
            <person name="Geyer C."/>
            <person name="Yan Y."/>
            <person name="Sichtig H."/>
        </authorList>
    </citation>
    <scope>NUCLEOTIDE SEQUENCE [LARGE SCALE GENOMIC DNA]</scope>
    <source>
        <strain evidence="12 13">FDAARGOS_656</strain>
    </source>
</reference>
<feature type="domain" description="FAD-binding PCMH-type" evidence="11">
    <location>
        <begin position="25"/>
        <end position="209"/>
    </location>
</feature>
<dbReference type="InterPro" id="IPR007173">
    <property type="entry name" value="ALO_C"/>
</dbReference>
<comment type="cofactor">
    <cofactor evidence="1 10">
        <name>FAD</name>
        <dbReference type="ChEBI" id="CHEBI:57692"/>
    </cofactor>
</comment>
<dbReference type="GO" id="GO:0000001">
    <property type="term" value="P:mitochondrion inheritance"/>
    <property type="evidence" value="ECO:0007669"/>
    <property type="project" value="EnsemblFungi"/>
</dbReference>
<keyword evidence="10" id="KW-0496">Mitochondrion</keyword>
<dbReference type="PANTHER" id="PTHR43762">
    <property type="entry name" value="L-GULONOLACTONE OXIDASE"/>
    <property type="match status" value="1"/>
</dbReference>
<protein>
    <recommendedName>
        <fullName evidence="5 10">D-arabinono-1,4-lactone oxidase</fullName>
        <shortName evidence="10">ALO</shortName>
        <ecNumber evidence="4 10">1.1.3.37</ecNumber>
    </recommendedName>
    <alternativeName>
        <fullName evidence="9 10">L-galactono-gamma-lactone oxidase</fullName>
    </alternativeName>
</protein>
<evidence type="ECO:0000256" key="2">
    <source>
        <dbReference type="ARBA" id="ARBA00005083"/>
    </source>
</evidence>
<evidence type="ECO:0000256" key="5">
    <source>
        <dbReference type="ARBA" id="ARBA00016426"/>
    </source>
</evidence>
<keyword evidence="6 10" id="KW-0285">Flavoprotein</keyword>
<dbReference type="Gene3D" id="3.30.70.2520">
    <property type="match status" value="1"/>
</dbReference>
<dbReference type="PIRSF" id="PIRSF000136">
    <property type="entry name" value="LGO_GLO"/>
    <property type="match status" value="1"/>
</dbReference>
<dbReference type="InterPro" id="IPR006094">
    <property type="entry name" value="Oxid_FAD_bind_N"/>
</dbReference>
<dbReference type="EC" id="1.1.3.37" evidence="4 10"/>
<keyword evidence="8 10" id="KW-0560">Oxidoreductase</keyword>
<evidence type="ECO:0000256" key="8">
    <source>
        <dbReference type="ARBA" id="ARBA00023002"/>
    </source>
</evidence>